<dbReference type="AlphaFoldDB" id="A0A0L0V2X4"/>
<name>A0A0L0V2X4_9BASI</name>
<dbReference type="EMBL" id="AJIL01000132">
    <property type="protein sequence ID" value="KNE93660.1"/>
    <property type="molecule type" value="Genomic_DNA"/>
</dbReference>
<gene>
    <name evidence="1" type="ORF">PSTG_12943</name>
</gene>
<protein>
    <submittedName>
        <fullName evidence="1">Uncharacterized protein</fullName>
    </submittedName>
</protein>
<evidence type="ECO:0000313" key="2">
    <source>
        <dbReference type="Proteomes" id="UP000054564"/>
    </source>
</evidence>
<keyword evidence="2" id="KW-1185">Reference proteome</keyword>
<comment type="caution">
    <text evidence="1">The sequence shown here is derived from an EMBL/GenBank/DDBJ whole genome shotgun (WGS) entry which is preliminary data.</text>
</comment>
<dbReference type="Proteomes" id="UP000054564">
    <property type="component" value="Unassembled WGS sequence"/>
</dbReference>
<dbReference type="OrthoDB" id="2495389at2759"/>
<evidence type="ECO:0000313" key="1">
    <source>
        <dbReference type="EMBL" id="KNE93660.1"/>
    </source>
</evidence>
<proteinExistence type="predicted"/>
<sequence length="199" mass="22508">MKFFQPHGISLWILAIVASSTFFLASSTSLNNHMKAFQVKQSILTKRHLTGPRIVFVPLAGPVSFDDIFNAGVPSGSQDHNDKPEPLSRFKVAATQALSDVVQRYAKDHPEKSEKVSLDMREVWLVESGQIDPQADEDKVLQARNDLAAFFKEHPDLQKQAQDDFKDRVNQLFHSPKTIDWDGEDEILNDWAHINPTDD</sequence>
<accession>A0A0L0V2X4</accession>
<reference evidence="2" key="1">
    <citation type="submission" date="2014-03" db="EMBL/GenBank/DDBJ databases">
        <title>The Genome Sequence of Puccinia striiformis f. sp. tritici PST-78.</title>
        <authorList>
            <consortium name="The Broad Institute Genome Sequencing Platform"/>
            <person name="Cuomo C."/>
            <person name="Hulbert S."/>
            <person name="Chen X."/>
            <person name="Walker B."/>
            <person name="Young S.K."/>
            <person name="Zeng Q."/>
            <person name="Gargeya S."/>
            <person name="Fitzgerald M."/>
            <person name="Haas B."/>
            <person name="Abouelleil A."/>
            <person name="Alvarado L."/>
            <person name="Arachchi H.M."/>
            <person name="Berlin A.M."/>
            <person name="Chapman S.B."/>
            <person name="Goldberg J."/>
            <person name="Griggs A."/>
            <person name="Gujja S."/>
            <person name="Hansen M."/>
            <person name="Howarth C."/>
            <person name="Imamovic A."/>
            <person name="Larimer J."/>
            <person name="McCowan C."/>
            <person name="Montmayeur A."/>
            <person name="Murphy C."/>
            <person name="Neiman D."/>
            <person name="Pearson M."/>
            <person name="Priest M."/>
            <person name="Roberts A."/>
            <person name="Saif S."/>
            <person name="Shea T."/>
            <person name="Sisk P."/>
            <person name="Sykes S."/>
            <person name="Wortman J."/>
            <person name="Nusbaum C."/>
            <person name="Birren B."/>
        </authorList>
    </citation>
    <scope>NUCLEOTIDE SEQUENCE [LARGE SCALE GENOMIC DNA]</scope>
    <source>
        <strain evidence="2">race PST-78</strain>
    </source>
</reference>
<organism evidence="1 2">
    <name type="scientific">Puccinia striiformis f. sp. tritici PST-78</name>
    <dbReference type="NCBI Taxonomy" id="1165861"/>
    <lineage>
        <taxon>Eukaryota</taxon>
        <taxon>Fungi</taxon>
        <taxon>Dikarya</taxon>
        <taxon>Basidiomycota</taxon>
        <taxon>Pucciniomycotina</taxon>
        <taxon>Pucciniomycetes</taxon>
        <taxon>Pucciniales</taxon>
        <taxon>Pucciniaceae</taxon>
        <taxon>Puccinia</taxon>
    </lineage>
</organism>